<name>A0A8B8MUT7_9MYRT</name>
<dbReference type="Gene3D" id="3.40.50.300">
    <property type="entry name" value="P-loop containing nucleotide triphosphate hydrolases"/>
    <property type="match status" value="1"/>
</dbReference>
<dbReference type="InterPro" id="IPR027417">
    <property type="entry name" value="P-loop_NTPase"/>
</dbReference>
<feature type="domain" description="NB-ARC" evidence="1">
    <location>
        <begin position="6"/>
        <end position="115"/>
    </location>
</feature>
<dbReference type="InterPro" id="IPR002182">
    <property type="entry name" value="NB-ARC"/>
</dbReference>
<dbReference type="SUPFAM" id="SSF52540">
    <property type="entry name" value="P-loop containing nucleoside triphosphate hydrolases"/>
    <property type="match status" value="1"/>
</dbReference>
<dbReference type="PANTHER" id="PTHR11017">
    <property type="entry name" value="LEUCINE-RICH REPEAT-CONTAINING PROTEIN"/>
    <property type="match status" value="1"/>
</dbReference>
<gene>
    <name evidence="3" type="primary">LOC115727735</name>
</gene>
<dbReference type="AlphaFoldDB" id="A0A8B8MUT7"/>
<dbReference type="Gene3D" id="1.10.8.430">
    <property type="entry name" value="Helical domain of apoptotic protease-activating factors"/>
    <property type="match status" value="1"/>
</dbReference>
<reference evidence="3" key="1">
    <citation type="submission" date="2025-08" db="UniProtKB">
        <authorList>
            <consortium name="RefSeq"/>
        </authorList>
    </citation>
    <scope>IDENTIFICATION</scope>
    <source>
        <tissue evidence="3">Leaf</tissue>
    </source>
</reference>
<evidence type="ECO:0000313" key="3">
    <source>
        <dbReference type="RefSeq" id="XP_030513861.1"/>
    </source>
</evidence>
<dbReference type="OrthoDB" id="1930487at2759"/>
<dbReference type="GeneID" id="115727735"/>
<dbReference type="GO" id="GO:0006952">
    <property type="term" value="P:defense response"/>
    <property type="evidence" value="ECO:0007669"/>
    <property type="project" value="InterPro"/>
</dbReference>
<dbReference type="PANTHER" id="PTHR11017:SF570">
    <property type="entry name" value="DISEASE RESISTANCE PROTEIN (TIR-NBS CLASS)-RELATED"/>
    <property type="match status" value="1"/>
</dbReference>
<proteinExistence type="predicted"/>
<dbReference type="Proteomes" id="UP000827889">
    <property type="component" value="Chromosome 4"/>
</dbReference>
<dbReference type="InterPro" id="IPR042197">
    <property type="entry name" value="Apaf_helical"/>
</dbReference>
<accession>A0A8B8MUT7</accession>
<evidence type="ECO:0000313" key="2">
    <source>
        <dbReference type="Proteomes" id="UP000827889"/>
    </source>
</evidence>
<organism evidence="2 3">
    <name type="scientific">Rhodamnia argentea</name>
    <dbReference type="NCBI Taxonomy" id="178133"/>
    <lineage>
        <taxon>Eukaryota</taxon>
        <taxon>Viridiplantae</taxon>
        <taxon>Streptophyta</taxon>
        <taxon>Embryophyta</taxon>
        <taxon>Tracheophyta</taxon>
        <taxon>Spermatophyta</taxon>
        <taxon>Magnoliopsida</taxon>
        <taxon>eudicotyledons</taxon>
        <taxon>Gunneridae</taxon>
        <taxon>Pentapetalae</taxon>
        <taxon>rosids</taxon>
        <taxon>malvids</taxon>
        <taxon>Myrtales</taxon>
        <taxon>Myrtaceae</taxon>
        <taxon>Myrtoideae</taxon>
        <taxon>Myrteae</taxon>
        <taxon>Australasian group</taxon>
        <taxon>Rhodamnia</taxon>
    </lineage>
</organism>
<protein>
    <submittedName>
        <fullName evidence="3">Disease resistance protein Roq1-like</fullName>
    </submittedName>
</protein>
<sequence length="226" mass="25922">MAIQMTYKFSEYMNQLLSDILKRNWSDISNVDDGIKKIKERLCGKKVLVLPDDFDERIHLNALMGRPVWFGKGSRMIITSRNMGVFNVPEVCCIYELTGMGFKHSLQLFCRHDFRGDHPSDEYAALPNEAVKITGGLPLALEVIGSLLWGKSKDVWGVTLEKLETVPHEEAQRKLKICHDALHYRQKQIFLNWPVLTLDLIKRMCFTCGLPISSQVKVFKPSRRGL</sequence>
<keyword evidence="2" id="KW-1185">Reference proteome</keyword>
<evidence type="ECO:0000259" key="1">
    <source>
        <dbReference type="Pfam" id="PF00931"/>
    </source>
</evidence>
<dbReference type="PRINTS" id="PR00364">
    <property type="entry name" value="DISEASERSIST"/>
</dbReference>
<dbReference type="InterPro" id="IPR044974">
    <property type="entry name" value="Disease_R_plants"/>
</dbReference>
<dbReference type="Pfam" id="PF00931">
    <property type="entry name" value="NB-ARC"/>
    <property type="match status" value="1"/>
</dbReference>
<dbReference type="KEGG" id="rarg:115727735"/>
<dbReference type="RefSeq" id="XP_030513861.1">
    <property type="nucleotide sequence ID" value="XM_030658001.1"/>
</dbReference>
<dbReference type="GO" id="GO:0043531">
    <property type="term" value="F:ADP binding"/>
    <property type="evidence" value="ECO:0007669"/>
    <property type="project" value="InterPro"/>
</dbReference>